<reference evidence="1 2" key="1">
    <citation type="submission" date="2019-05" db="EMBL/GenBank/DDBJ databases">
        <title>Mycolicibacterium sphagni ENV482 genome assembly.</title>
        <authorList>
            <person name="Chen W."/>
            <person name="Faulkner N.W."/>
            <person name="Hyman M.R."/>
        </authorList>
    </citation>
    <scope>NUCLEOTIDE SEQUENCE [LARGE SCALE GENOMIC DNA]</scope>
    <source>
        <strain evidence="1 2">ENV482</strain>
    </source>
</reference>
<sequence length="85" mass="9242">MRQRIEWTPAKKAQVSVVTPETIEDSWNLDVAPWDDGSPILGAPFGLGLFSPNGDGLSVAGTADELVEFAERILRIVQRLVDHAA</sequence>
<dbReference type="Proteomes" id="UP000708347">
    <property type="component" value="Unassembled WGS sequence"/>
</dbReference>
<accession>A0ABX2K581</accession>
<keyword evidence="2" id="KW-1185">Reference proteome</keyword>
<name>A0ABX2K581_9MYCO</name>
<comment type="caution">
    <text evidence="1">The sequence shown here is derived from an EMBL/GenBank/DDBJ whole genome shotgun (WGS) entry which is preliminary data.</text>
</comment>
<dbReference type="EMBL" id="VBSB01000014">
    <property type="protein sequence ID" value="NTY62206.1"/>
    <property type="molecule type" value="Genomic_DNA"/>
</dbReference>
<protein>
    <submittedName>
        <fullName evidence="1">Uncharacterized protein</fullName>
    </submittedName>
</protein>
<organism evidence="1 2">
    <name type="scientific">Mycolicibacterium sphagni</name>
    <dbReference type="NCBI Taxonomy" id="1786"/>
    <lineage>
        <taxon>Bacteria</taxon>
        <taxon>Bacillati</taxon>
        <taxon>Actinomycetota</taxon>
        <taxon>Actinomycetes</taxon>
        <taxon>Mycobacteriales</taxon>
        <taxon>Mycobacteriaceae</taxon>
        <taxon>Mycolicibacterium</taxon>
    </lineage>
</organism>
<proteinExistence type="predicted"/>
<evidence type="ECO:0000313" key="1">
    <source>
        <dbReference type="EMBL" id="NTY62206.1"/>
    </source>
</evidence>
<dbReference type="RefSeq" id="WP_174399934.1">
    <property type="nucleotide sequence ID" value="NZ_VBSB01000014.1"/>
</dbReference>
<evidence type="ECO:0000313" key="2">
    <source>
        <dbReference type="Proteomes" id="UP000708347"/>
    </source>
</evidence>
<gene>
    <name evidence="1" type="ORF">FEG63_21940</name>
</gene>